<sequence>MNEDRNQRLQLLATYQRKIDRWLRNRHVPAQDMPDLSHDIYVRTLHQLEGKEITDKLGGLLHLNMRSVVSEYRERGKTRNKAAPLIEIEFEDAGPSDPEQEAYERQKIKTLEAILSKLPTRQQEFVRARHLDGLPAAEIAESFGVSSATVFRELAAALAALRRELERVGITSPLVLPFHSQDIRHEGSAGEAWSSATEPRREKDHRGWLHVPTFLGGAAAGAIVVYLLLHRAMTLAELPPIVLNVAATSADTMPAGVFEQLAPPVCPEPVAPSCPPPSSPAPEAGQPKINPKPRFVAQACNLALERGDHEEAKRICPLATGGFGALIAEQEANRPRE</sequence>
<dbReference type="PANTHER" id="PTHR43133">
    <property type="entry name" value="RNA POLYMERASE ECF-TYPE SIGMA FACTO"/>
    <property type="match status" value="1"/>
</dbReference>
<dbReference type="NCBIfam" id="TIGR02937">
    <property type="entry name" value="sigma70-ECF"/>
    <property type="match status" value="1"/>
</dbReference>
<dbReference type="PANTHER" id="PTHR43133:SF8">
    <property type="entry name" value="RNA POLYMERASE SIGMA FACTOR HI_1459-RELATED"/>
    <property type="match status" value="1"/>
</dbReference>
<dbReference type="GO" id="GO:0016987">
    <property type="term" value="F:sigma factor activity"/>
    <property type="evidence" value="ECO:0007669"/>
    <property type="project" value="UniProtKB-KW"/>
</dbReference>
<dbReference type="RefSeq" id="WP_153824610.1">
    <property type="nucleotide sequence ID" value="NZ_WJIE01000021.1"/>
</dbReference>
<reference evidence="8 9" key="1">
    <citation type="submission" date="2019-10" db="EMBL/GenBank/DDBJ databases">
        <title>A soil myxobacterium in the family Polyangiaceae.</title>
        <authorList>
            <person name="Li Y."/>
            <person name="Wang J."/>
        </authorList>
    </citation>
    <scope>NUCLEOTIDE SEQUENCE [LARGE SCALE GENOMIC DNA]</scope>
    <source>
        <strain evidence="8 9">DSM 14734</strain>
    </source>
</reference>
<dbReference type="SUPFAM" id="SSF88659">
    <property type="entry name" value="Sigma3 and sigma4 domains of RNA polymerase sigma factors"/>
    <property type="match status" value="1"/>
</dbReference>
<evidence type="ECO:0000256" key="2">
    <source>
        <dbReference type="ARBA" id="ARBA00023082"/>
    </source>
</evidence>
<proteinExistence type="predicted"/>
<evidence type="ECO:0000259" key="7">
    <source>
        <dbReference type="Pfam" id="PF08281"/>
    </source>
</evidence>
<evidence type="ECO:0000256" key="3">
    <source>
        <dbReference type="ARBA" id="ARBA00023125"/>
    </source>
</evidence>
<keyword evidence="6" id="KW-0472">Membrane</keyword>
<accession>A0A6N7QAD9</accession>
<evidence type="ECO:0000256" key="5">
    <source>
        <dbReference type="SAM" id="MobiDB-lite"/>
    </source>
</evidence>
<dbReference type="GO" id="GO:0006352">
    <property type="term" value="P:DNA-templated transcription initiation"/>
    <property type="evidence" value="ECO:0007669"/>
    <property type="project" value="InterPro"/>
</dbReference>
<evidence type="ECO:0000256" key="1">
    <source>
        <dbReference type="ARBA" id="ARBA00023015"/>
    </source>
</evidence>
<organism evidence="8 9">
    <name type="scientific">Polyangium spumosum</name>
    <dbReference type="NCBI Taxonomy" id="889282"/>
    <lineage>
        <taxon>Bacteria</taxon>
        <taxon>Pseudomonadati</taxon>
        <taxon>Myxococcota</taxon>
        <taxon>Polyangia</taxon>
        <taxon>Polyangiales</taxon>
        <taxon>Polyangiaceae</taxon>
        <taxon>Polyangium</taxon>
    </lineage>
</organism>
<protein>
    <submittedName>
        <fullName evidence="8">Sigma-70 family RNA polymerase sigma factor</fullName>
    </submittedName>
</protein>
<dbReference type="GO" id="GO:0003677">
    <property type="term" value="F:DNA binding"/>
    <property type="evidence" value="ECO:0007669"/>
    <property type="project" value="UniProtKB-KW"/>
</dbReference>
<dbReference type="Proteomes" id="UP000440224">
    <property type="component" value="Unassembled WGS sequence"/>
</dbReference>
<dbReference type="InterPro" id="IPR013324">
    <property type="entry name" value="RNA_pol_sigma_r3/r4-like"/>
</dbReference>
<comment type="caution">
    <text evidence="8">The sequence shown here is derived from an EMBL/GenBank/DDBJ whole genome shotgun (WGS) entry which is preliminary data.</text>
</comment>
<feature type="compositionally biased region" description="Pro residues" evidence="5">
    <location>
        <begin position="268"/>
        <end position="280"/>
    </location>
</feature>
<evidence type="ECO:0000256" key="6">
    <source>
        <dbReference type="SAM" id="Phobius"/>
    </source>
</evidence>
<dbReference type="InterPro" id="IPR013249">
    <property type="entry name" value="RNA_pol_sigma70_r4_t2"/>
</dbReference>
<keyword evidence="6" id="KW-0812">Transmembrane</keyword>
<evidence type="ECO:0000256" key="4">
    <source>
        <dbReference type="ARBA" id="ARBA00023163"/>
    </source>
</evidence>
<name>A0A6N7QAD9_9BACT</name>
<dbReference type="Gene3D" id="1.10.10.10">
    <property type="entry name" value="Winged helix-like DNA-binding domain superfamily/Winged helix DNA-binding domain"/>
    <property type="match status" value="1"/>
</dbReference>
<keyword evidence="3" id="KW-0238">DNA-binding</keyword>
<dbReference type="InterPro" id="IPR014284">
    <property type="entry name" value="RNA_pol_sigma-70_dom"/>
</dbReference>
<keyword evidence="2" id="KW-0731">Sigma factor</keyword>
<dbReference type="AlphaFoldDB" id="A0A6N7QAD9"/>
<evidence type="ECO:0000313" key="8">
    <source>
        <dbReference type="EMBL" id="MRG97831.1"/>
    </source>
</evidence>
<evidence type="ECO:0000313" key="9">
    <source>
        <dbReference type="Proteomes" id="UP000440224"/>
    </source>
</evidence>
<dbReference type="InterPro" id="IPR039425">
    <property type="entry name" value="RNA_pol_sigma-70-like"/>
</dbReference>
<keyword evidence="1" id="KW-0805">Transcription regulation</keyword>
<feature type="region of interest" description="Disordered" evidence="5">
    <location>
        <begin position="268"/>
        <end position="291"/>
    </location>
</feature>
<feature type="transmembrane region" description="Helical" evidence="6">
    <location>
        <begin position="208"/>
        <end position="229"/>
    </location>
</feature>
<dbReference type="OrthoDB" id="9794372at2"/>
<dbReference type="Pfam" id="PF08281">
    <property type="entry name" value="Sigma70_r4_2"/>
    <property type="match status" value="1"/>
</dbReference>
<feature type="domain" description="RNA polymerase sigma factor 70 region 4 type 2" evidence="7">
    <location>
        <begin position="111"/>
        <end position="161"/>
    </location>
</feature>
<dbReference type="EMBL" id="WJIE01000021">
    <property type="protein sequence ID" value="MRG97831.1"/>
    <property type="molecule type" value="Genomic_DNA"/>
</dbReference>
<dbReference type="InterPro" id="IPR036388">
    <property type="entry name" value="WH-like_DNA-bd_sf"/>
</dbReference>
<keyword evidence="4" id="KW-0804">Transcription</keyword>
<keyword evidence="9" id="KW-1185">Reference proteome</keyword>
<keyword evidence="6" id="KW-1133">Transmembrane helix</keyword>
<gene>
    <name evidence="8" type="ORF">GF068_38815</name>
</gene>